<gene>
    <name evidence="6" type="ORF">BSTOLATCC_MIC13212</name>
</gene>
<dbReference type="PROSITE" id="PS50199">
    <property type="entry name" value="ZF_RANBP2_2"/>
    <property type="match status" value="1"/>
</dbReference>
<keyword evidence="2 4" id="KW-0863">Zinc-finger</keyword>
<keyword evidence="3" id="KW-0862">Zinc</keyword>
<evidence type="ECO:0000256" key="2">
    <source>
        <dbReference type="ARBA" id="ARBA00022771"/>
    </source>
</evidence>
<feature type="domain" description="RanBP2-type" evidence="5">
    <location>
        <begin position="117"/>
        <end position="145"/>
    </location>
</feature>
<evidence type="ECO:0000313" key="7">
    <source>
        <dbReference type="Proteomes" id="UP001162131"/>
    </source>
</evidence>
<evidence type="ECO:0000256" key="1">
    <source>
        <dbReference type="ARBA" id="ARBA00022723"/>
    </source>
</evidence>
<evidence type="ECO:0000256" key="4">
    <source>
        <dbReference type="PROSITE-ProRule" id="PRU00322"/>
    </source>
</evidence>
<dbReference type="InterPro" id="IPR001876">
    <property type="entry name" value="Znf_RanBP2"/>
</dbReference>
<sequence length="145" mass="16654">MVEKLGPIENLSFILNVNEEGPRSYSDFPRSIHELSQRVSRELGVSWNYLTVEFEDDGESLLWRPLKTEADFARAVDTMNGQGLYLKVTKKRNAPAMEPPQPKISHITTNLIQHAMKKTNWRCQRCGKLNLANENICNICSYSRN</sequence>
<dbReference type="InterPro" id="IPR036443">
    <property type="entry name" value="Znf_RanBP2_sf"/>
</dbReference>
<protein>
    <recommendedName>
        <fullName evidence="5">RanBP2-type domain-containing protein</fullName>
    </recommendedName>
</protein>
<name>A0AAU9IQE8_9CILI</name>
<keyword evidence="1" id="KW-0479">Metal-binding</keyword>
<evidence type="ECO:0000313" key="6">
    <source>
        <dbReference type="EMBL" id="CAG9315442.1"/>
    </source>
</evidence>
<dbReference type="SUPFAM" id="SSF90209">
    <property type="entry name" value="Ran binding protein zinc finger-like"/>
    <property type="match status" value="1"/>
</dbReference>
<reference evidence="6" key="1">
    <citation type="submission" date="2021-09" db="EMBL/GenBank/DDBJ databases">
        <authorList>
            <consortium name="AG Swart"/>
            <person name="Singh M."/>
            <person name="Singh A."/>
            <person name="Seah K."/>
            <person name="Emmerich C."/>
        </authorList>
    </citation>
    <scope>NUCLEOTIDE SEQUENCE</scope>
    <source>
        <strain evidence="6">ATCC30299</strain>
    </source>
</reference>
<evidence type="ECO:0000256" key="3">
    <source>
        <dbReference type="ARBA" id="ARBA00022833"/>
    </source>
</evidence>
<dbReference type="AlphaFoldDB" id="A0AAU9IQE8"/>
<dbReference type="PROSITE" id="PS01358">
    <property type="entry name" value="ZF_RANBP2_1"/>
    <property type="match status" value="1"/>
</dbReference>
<evidence type="ECO:0000259" key="5">
    <source>
        <dbReference type="PROSITE" id="PS50199"/>
    </source>
</evidence>
<keyword evidence="7" id="KW-1185">Reference proteome</keyword>
<comment type="caution">
    <text evidence="6">The sequence shown here is derived from an EMBL/GenBank/DDBJ whole genome shotgun (WGS) entry which is preliminary data.</text>
</comment>
<organism evidence="6 7">
    <name type="scientific">Blepharisma stoltei</name>
    <dbReference type="NCBI Taxonomy" id="1481888"/>
    <lineage>
        <taxon>Eukaryota</taxon>
        <taxon>Sar</taxon>
        <taxon>Alveolata</taxon>
        <taxon>Ciliophora</taxon>
        <taxon>Postciliodesmatophora</taxon>
        <taxon>Heterotrichea</taxon>
        <taxon>Heterotrichida</taxon>
        <taxon>Blepharismidae</taxon>
        <taxon>Blepharisma</taxon>
    </lineage>
</organism>
<dbReference type="Proteomes" id="UP001162131">
    <property type="component" value="Unassembled WGS sequence"/>
</dbReference>
<accession>A0AAU9IQE8</accession>
<dbReference type="GO" id="GO:0008270">
    <property type="term" value="F:zinc ion binding"/>
    <property type="evidence" value="ECO:0007669"/>
    <property type="project" value="UniProtKB-KW"/>
</dbReference>
<proteinExistence type="predicted"/>
<dbReference type="Gene3D" id="4.10.1060.10">
    <property type="entry name" value="Zinc finger, RanBP2-type"/>
    <property type="match status" value="1"/>
</dbReference>
<dbReference type="EMBL" id="CAJZBQ010000013">
    <property type="protein sequence ID" value="CAG9315442.1"/>
    <property type="molecule type" value="Genomic_DNA"/>
</dbReference>